<evidence type="ECO:0000313" key="8">
    <source>
        <dbReference type="Proteomes" id="UP001596380"/>
    </source>
</evidence>
<dbReference type="Gene3D" id="1.10.10.60">
    <property type="entry name" value="Homeodomain-like"/>
    <property type="match status" value="1"/>
</dbReference>
<gene>
    <name evidence="7" type="ORF">ACFQKB_02855</name>
</gene>
<feature type="region of interest" description="Disordered" evidence="5">
    <location>
        <begin position="1"/>
        <end position="25"/>
    </location>
</feature>
<feature type="domain" description="HTH tetR-type" evidence="6">
    <location>
        <begin position="26"/>
        <end position="86"/>
    </location>
</feature>
<evidence type="ECO:0000259" key="6">
    <source>
        <dbReference type="PROSITE" id="PS50977"/>
    </source>
</evidence>
<keyword evidence="3" id="KW-0804">Transcription</keyword>
<keyword evidence="2 4" id="KW-0238">DNA-binding</keyword>
<evidence type="ECO:0000256" key="4">
    <source>
        <dbReference type="PROSITE-ProRule" id="PRU00335"/>
    </source>
</evidence>
<dbReference type="PRINTS" id="PR00455">
    <property type="entry name" value="HTHTETR"/>
</dbReference>
<evidence type="ECO:0000256" key="5">
    <source>
        <dbReference type="SAM" id="MobiDB-lite"/>
    </source>
</evidence>
<proteinExistence type="predicted"/>
<dbReference type="InterPro" id="IPR023772">
    <property type="entry name" value="DNA-bd_HTH_TetR-type_CS"/>
</dbReference>
<name>A0ABW2CCM0_9ACTN</name>
<feature type="compositionally biased region" description="Low complexity" evidence="5">
    <location>
        <begin position="1"/>
        <end position="11"/>
    </location>
</feature>
<keyword evidence="8" id="KW-1185">Reference proteome</keyword>
<feature type="compositionally biased region" description="Gly residues" evidence="5">
    <location>
        <begin position="231"/>
        <end position="242"/>
    </location>
</feature>
<dbReference type="Pfam" id="PF17754">
    <property type="entry name" value="TetR_C_14"/>
    <property type="match status" value="1"/>
</dbReference>
<sequence length="264" mass="27676">MTASAPEARPAGPRPRPMGRRERKKMRTREALIDAAFELFSAKGFDATTVEEIADAVDVSSRTFFRYFASKEDVALTFQEELMHGVLDAFAARPADEPVMTALRRAVVSVCHTCEAGGLGFDPGRFTCLLQLTNESGTLMAGSLEHTQKKMELITRAVARRMNVDPAADLRPHVVASTIGCGFQAAVEAMHSADLGYTSLAEAADDAFAILENGVNFASAPADGTADGPADTGGGAAVGADGGVKDDVKARKNAGVKVTAAGRG</sequence>
<evidence type="ECO:0000256" key="3">
    <source>
        <dbReference type="ARBA" id="ARBA00023163"/>
    </source>
</evidence>
<accession>A0ABW2CCM0</accession>
<reference evidence="8" key="1">
    <citation type="journal article" date="2019" name="Int. J. Syst. Evol. Microbiol.">
        <title>The Global Catalogue of Microorganisms (GCM) 10K type strain sequencing project: providing services to taxonomists for standard genome sequencing and annotation.</title>
        <authorList>
            <consortium name="The Broad Institute Genomics Platform"/>
            <consortium name="The Broad Institute Genome Sequencing Center for Infectious Disease"/>
            <person name="Wu L."/>
            <person name="Ma J."/>
        </authorList>
    </citation>
    <scope>NUCLEOTIDE SEQUENCE [LARGE SCALE GENOMIC DNA]</scope>
    <source>
        <strain evidence="8">JCM 3369</strain>
    </source>
</reference>
<dbReference type="PANTHER" id="PTHR30055">
    <property type="entry name" value="HTH-TYPE TRANSCRIPTIONAL REGULATOR RUTR"/>
    <property type="match status" value="1"/>
</dbReference>
<dbReference type="Gene3D" id="1.10.357.10">
    <property type="entry name" value="Tetracycline Repressor, domain 2"/>
    <property type="match status" value="1"/>
</dbReference>
<dbReference type="PROSITE" id="PS50977">
    <property type="entry name" value="HTH_TETR_2"/>
    <property type="match status" value="1"/>
</dbReference>
<dbReference type="PANTHER" id="PTHR30055:SF238">
    <property type="entry name" value="MYCOFACTOCIN BIOSYNTHESIS TRANSCRIPTIONAL REGULATOR MFTR-RELATED"/>
    <property type="match status" value="1"/>
</dbReference>
<dbReference type="InterPro" id="IPR041347">
    <property type="entry name" value="MftR_C"/>
</dbReference>
<keyword evidence="1" id="KW-0805">Transcription regulation</keyword>
<dbReference type="SUPFAM" id="SSF46689">
    <property type="entry name" value="Homeodomain-like"/>
    <property type="match status" value="1"/>
</dbReference>
<feature type="region of interest" description="Disordered" evidence="5">
    <location>
        <begin position="222"/>
        <end position="244"/>
    </location>
</feature>
<dbReference type="RefSeq" id="WP_160819749.1">
    <property type="nucleotide sequence ID" value="NZ_JBHSXE010000001.1"/>
</dbReference>
<evidence type="ECO:0000256" key="1">
    <source>
        <dbReference type="ARBA" id="ARBA00023015"/>
    </source>
</evidence>
<dbReference type="InterPro" id="IPR050109">
    <property type="entry name" value="HTH-type_TetR-like_transc_reg"/>
</dbReference>
<evidence type="ECO:0000256" key="2">
    <source>
        <dbReference type="ARBA" id="ARBA00023125"/>
    </source>
</evidence>
<dbReference type="EMBL" id="JBHSXS010000001">
    <property type="protein sequence ID" value="MFC6878700.1"/>
    <property type="molecule type" value="Genomic_DNA"/>
</dbReference>
<protein>
    <submittedName>
        <fullName evidence="7">TetR family transcriptional regulator</fullName>
    </submittedName>
</protein>
<organism evidence="7 8">
    <name type="scientific">Actinomadura yumaensis</name>
    <dbReference type="NCBI Taxonomy" id="111807"/>
    <lineage>
        <taxon>Bacteria</taxon>
        <taxon>Bacillati</taxon>
        <taxon>Actinomycetota</taxon>
        <taxon>Actinomycetes</taxon>
        <taxon>Streptosporangiales</taxon>
        <taxon>Thermomonosporaceae</taxon>
        <taxon>Actinomadura</taxon>
    </lineage>
</organism>
<feature type="DNA-binding region" description="H-T-H motif" evidence="4">
    <location>
        <begin position="49"/>
        <end position="68"/>
    </location>
</feature>
<evidence type="ECO:0000313" key="7">
    <source>
        <dbReference type="EMBL" id="MFC6878700.1"/>
    </source>
</evidence>
<dbReference type="PROSITE" id="PS01081">
    <property type="entry name" value="HTH_TETR_1"/>
    <property type="match status" value="1"/>
</dbReference>
<dbReference type="InterPro" id="IPR001647">
    <property type="entry name" value="HTH_TetR"/>
</dbReference>
<dbReference type="Pfam" id="PF00440">
    <property type="entry name" value="TetR_N"/>
    <property type="match status" value="1"/>
</dbReference>
<dbReference type="Proteomes" id="UP001596380">
    <property type="component" value="Unassembled WGS sequence"/>
</dbReference>
<dbReference type="InterPro" id="IPR009057">
    <property type="entry name" value="Homeodomain-like_sf"/>
</dbReference>
<comment type="caution">
    <text evidence="7">The sequence shown here is derived from an EMBL/GenBank/DDBJ whole genome shotgun (WGS) entry which is preliminary data.</text>
</comment>